<accession>A0A1V9ZSA7</accession>
<evidence type="ECO:0000313" key="1">
    <source>
        <dbReference type="EMBL" id="OQS00831.1"/>
    </source>
</evidence>
<sequence>MVQSNATMWTLVGSVDLTVHLGLFSVSLSGLELEKMMILEGMHGLRDLVIVNMDLSSSTEELVLATIDTCLGNPSSTALVPVGKLCLNVLYHDDIHNATALVTRADPSDSQCISYGAKGYNYLSLHGNIVSVNPLVTSAMITKYLSGISASVIVTSCSPNATSIPLYNPALSNLTLESSLPRNPEPLISELNFDSMSVNPVGEDQVLLKTKVRATTNSPLGPHSSLALSNMSLVVDLMDDKGVNLGKFTSTEVDVHDVLRGHTQLHLDCDASVDLTNKGQSFGAFVKQLLSQTKTNMGISGAYNVVAKGALGTLHLNDIPLVLTTTMLGMNGLNNVTIQNFTLPGTHTSAGELFQASSSIWNPSIVNMSVGDVGMGLSTASENFGLVSGYIKLTHGPNLLSLDGNLIPKLDAHGKMSSSINKFFSNYLSYSDSNVSIELLNVHTPVPWLKVALQGFKLQTTFPGVDKSFKLIQALATPKMTVHFDAKAMQMQAKLLAIVGMPSALRLPINITQVAISGSLVFNNLTIGHITIPEQSVQYTELLPGAGHLEIDMKSPVIIKIPPTQESLMASFIKQTMFATDVVYLDIASTSANDGAFPQVKTAMGTMDLSNIPLQGSMAIQGMDGLQKTPVRILSIDITHGLLIKGYIADIVIGTEVELYLTMKIEMKNPSQLATSLGDLLVNISVDGYGALGYAHLFNVTLLCCNESSLVEGQFTLRPESSILADRFLSNFVSGYYSGGNAQNITIHGSKDSSDIKILQPALTQLKLSASVPSLPDLFPKTPSLVASSLMYPPSLFHLLTIATALVLRNPFGHAINVSTVDFELFPCKTQSTHEGILICEKYYDTSLARFHPHDFVPMIIPAKNTDGCLSCCQGNDCAKTSSVPLCPGVVPGTCMHAEVTSILNPAIISALFKTMTTGLLMKVNGTLNAMIDEYAMNMHYAQNGLLVTMSK</sequence>
<dbReference type="GO" id="GO:0016020">
    <property type="term" value="C:membrane"/>
    <property type="evidence" value="ECO:0007669"/>
    <property type="project" value="TreeGrafter"/>
</dbReference>
<dbReference type="PANTHER" id="PTHR35895:SF1">
    <property type="entry name" value="LIPID-BINDING SERUM GLYCOPROTEIN C-TERMINAL DOMAIN-CONTAINING PROTEIN"/>
    <property type="match status" value="1"/>
</dbReference>
<organism evidence="1 2">
    <name type="scientific">Thraustotheca clavata</name>
    <dbReference type="NCBI Taxonomy" id="74557"/>
    <lineage>
        <taxon>Eukaryota</taxon>
        <taxon>Sar</taxon>
        <taxon>Stramenopiles</taxon>
        <taxon>Oomycota</taxon>
        <taxon>Saprolegniomycetes</taxon>
        <taxon>Saprolegniales</taxon>
        <taxon>Achlyaceae</taxon>
        <taxon>Thraustotheca</taxon>
    </lineage>
</organism>
<dbReference type="Proteomes" id="UP000243217">
    <property type="component" value="Unassembled WGS sequence"/>
</dbReference>
<dbReference type="Pfam" id="PF12505">
    <property type="entry name" value="DUF3712"/>
    <property type="match status" value="2"/>
</dbReference>
<comment type="caution">
    <text evidence="1">The sequence shown here is derived from an EMBL/GenBank/DDBJ whole genome shotgun (WGS) entry which is preliminary data.</text>
</comment>
<proteinExistence type="predicted"/>
<dbReference type="PANTHER" id="PTHR35895">
    <property type="entry name" value="CHROMOSOME 16, WHOLE GENOME SHOTGUN SEQUENCE"/>
    <property type="match status" value="1"/>
</dbReference>
<dbReference type="STRING" id="74557.A0A1V9ZSA7"/>
<reference evidence="1 2" key="1">
    <citation type="journal article" date="2014" name="Genome Biol. Evol.">
        <title>The secreted proteins of Achlya hypogyna and Thraustotheca clavata identify the ancestral oomycete secretome and reveal gene acquisitions by horizontal gene transfer.</title>
        <authorList>
            <person name="Misner I."/>
            <person name="Blouin N."/>
            <person name="Leonard G."/>
            <person name="Richards T.A."/>
            <person name="Lane C.E."/>
        </authorList>
    </citation>
    <scope>NUCLEOTIDE SEQUENCE [LARGE SCALE GENOMIC DNA]</scope>
    <source>
        <strain evidence="1 2">ATCC 34112</strain>
    </source>
</reference>
<dbReference type="OrthoDB" id="10039566at2759"/>
<evidence type="ECO:0000313" key="2">
    <source>
        <dbReference type="Proteomes" id="UP000243217"/>
    </source>
</evidence>
<dbReference type="EMBL" id="JNBS01001684">
    <property type="protein sequence ID" value="OQS00831.1"/>
    <property type="molecule type" value="Genomic_DNA"/>
</dbReference>
<dbReference type="InterPro" id="IPR046368">
    <property type="entry name" value="Tag1"/>
</dbReference>
<dbReference type="AlphaFoldDB" id="A0A1V9ZSA7"/>
<protein>
    <submittedName>
        <fullName evidence="1">Uncharacterized protein</fullName>
    </submittedName>
</protein>
<name>A0A1V9ZSA7_9STRA</name>
<gene>
    <name evidence="1" type="ORF">THRCLA_05838</name>
</gene>
<keyword evidence="2" id="KW-1185">Reference proteome</keyword>
<dbReference type="InterPro" id="IPR022185">
    <property type="entry name" value="DUF3712"/>
</dbReference>